<sequence>MGPPQATLTDADFERLLDFRDGLRRFLRWSEDEAKGVGLTAAQHQLLLVVRGHGSAPSISDVADHLLLRHHSAVELVDRAEAAGLVERLHDDDDQRIVRLQLTPDGAAKVESLAAAHLEELSRLRPRFTTLWSDLPDPHDR</sequence>
<dbReference type="AlphaFoldDB" id="A0A5Q2RIM7"/>
<organism evidence="2 3">
    <name type="scientific">Actinomarinicola tropica</name>
    <dbReference type="NCBI Taxonomy" id="2789776"/>
    <lineage>
        <taxon>Bacteria</taxon>
        <taxon>Bacillati</taxon>
        <taxon>Actinomycetota</taxon>
        <taxon>Acidimicrobiia</taxon>
        <taxon>Acidimicrobiales</taxon>
        <taxon>Iamiaceae</taxon>
        <taxon>Actinomarinicola</taxon>
    </lineage>
</organism>
<keyword evidence="3" id="KW-1185">Reference proteome</keyword>
<dbReference type="PANTHER" id="PTHR33164">
    <property type="entry name" value="TRANSCRIPTIONAL REGULATOR, MARR FAMILY"/>
    <property type="match status" value="1"/>
</dbReference>
<proteinExistence type="predicted"/>
<dbReference type="SMART" id="SM00347">
    <property type="entry name" value="HTH_MARR"/>
    <property type="match status" value="1"/>
</dbReference>
<dbReference type="RefSeq" id="WP_153760822.1">
    <property type="nucleotide sequence ID" value="NZ_CP045851.1"/>
</dbReference>
<protein>
    <submittedName>
        <fullName evidence="2">MarR family transcriptional regulator</fullName>
    </submittedName>
</protein>
<name>A0A5Q2RIM7_9ACTN</name>
<dbReference type="InterPro" id="IPR036388">
    <property type="entry name" value="WH-like_DNA-bd_sf"/>
</dbReference>
<dbReference type="SUPFAM" id="SSF46785">
    <property type="entry name" value="Winged helix' DNA-binding domain"/>
    <property type="match status" value="1"/>
</dbReference>
<dbReference type="InterPro" id="IPR039422">
    <property type="entry name" value="MarR/SlyA-like"/>
</dbReference>
<reference evidence="2 3" key="1">
    <citation type="submission" date="2019-11" db="EMBL/GenBank/DDBJ databases">
        <authorList>
            <person name="He Y."/>
        </authorList>
    </citation>
    <scope>NUCLEOTIDE SEQUENCE [LARGE SCALE GENOMIC DNA]</scope>
    <source>
        <strain evidence="2 3">SCSIO 58843</strain>
    </source>
</reference>
<dbReference type="Gene3D" id="1.10.10.10">
    <property type="entry name" value="Winged helix-like DNA-binding domain superfamily/Winged helix DNA-binding domain"/>
    <property type="match status" value="1"/>
</dbReference>
<accession>A0A5Q2RIM7</accession>
<dbReference type="Proteomes" id="UP000334019">
    <property type="component" value="Chromosome"/>
</dbReference>
<feature type="domain" description="HTH marR-type" evidence="1">
    <location>
        <begin position="1"/>
        <end position="141"/>
    </location>
</feature>
<dbReference type="PANTHER" id="PTHR33164:SF43">
    <property type="entry name" value="HTH-TYPE TRANSCRIPTIONAL REPRESSOR YETL"/>
    <property type="match status" value="1"/>
</dbReference>
<gene>
    <name evidence="2" type="ORF">GH723_17335</name>
</gene>
<dbReference type="GO" id="GO:0003700">
    <property type="term" value="F:DNA-binding transcription factor activity"/>
    <property type="evidence" value="ECO:0007669"/>
    <property type="project" value="InterPro"/>
</dbReference>
<dbReference type="PROSITE" id="PS50995">
    <property type="entry name" value="HTH_MARR_2"/>
    <property type="match status" value="1"/>
</dbReference>
<evidence type="ECO:0000313" key="3">
    <source>
        <dbReference type="Proteomes" id="UP000334019"/>
    </source>
</evidence>
<evidence type="ECO:0000313" key="2">
    <source>
        <dbReference type="EMBL" id="QGG96718.1"/>
    </source>
</evidence>
<evidence type="ECO:0000259" key="1">
    <source>
        <dbReference type="PROSITE" id="PS50995"/>
    </source>
</evidence>
<dbReference type="EMBL" id="CP045851">
    <property type="protein sequence ID" value="QGG96718.1"/>
    <property type="molecule type" value="Genomic_DNA"/>
</dbReference>
<dbReference type="InterPro" id="IPR000835">
    <property type="entry name" value="HTH_MarR-typ"/>
</dbReference>
<dbReference type="GO" id="GO:0006950">
    <property type="term" value="P:response to stress"/>
    <property type="evidence" value="ECO:0007669"/>
    <property type="project" value="TreeGrafter"/>
</dbReference>
<dbReference type="Pfam" id="PF12802">
    <property type="entry name" value="MarR_2"/>
    <property type="match status" value="1"/>
</dbReference>
<dbReference type="InterPro" id="IPR036390">
    <property type="entry name" value="WH_DNA-bd_sf"/>
</dbReference>
<dbReference type="KEGG" id="atq:GH723_17335"/>